<evidence type="ECO:0000259" key="5">
    <source>
        <dbReference type="PROSITE" id="PS51387"/>
    </source>
</evidence>
<dbReference type="PROSITE" id="PS51387">
    <property type="entry name" value="FAD_PCMH"/>
    <property type="match status" value="1"/>
</dbReference>
<dbReference type="Gene3D" id="3.30.43.10">
    <property type="entry name" value="Uridine Diphospho-n-acetylenolpyruvylglucosamine Reductase, domain 2"/>
    <property type="match status" value="1"/>
</dbReference>
<dbReference type="GO" id="GO:0071949">
    <property type="term" value="F:FAD binding"/>
    <property type="evidence" value="ECO:0007669"/>
    <property type="project" value="InterPro"/>
</dbReference>
<evidence type="ECO:0000256" key="1">
    <source>
        <dbReference type="ARBA" id="ARBA00001974"/>
    </source>
</evidence>
<dbReference type="EMBL" id="UINC01004012">
    <property type="protein sequence ID" value="SVA11078.1"/>
    <property type="molecule type" value="Genomic_DNA"/>
</dbReference>
<evidence type="ECO:0000313" key="6">
    <source>
        <dbReference type="EMBL" id="SVA11078.1"/>
    </source>
</evidence>
<feature type="domain" description="FAD-binding PCMH-type" evidence="5">
    <location>
        <begin position="42"/>
        <end position="270"/>
    </location>
</feature>
<dbReference type="GO" id="GO:1903457">
    <property type="term" value="P:lactate catabolic process"/>
    <property type="evidence" value="ECO:0007669"/>
    <property type="project" value="TreeGrafter"/>
</dbReference>
<dbReference type="InterPro" id="IPR016166">
    <property type="entry name" value="FAD-bd_PCMH"/>
</dbReference>
<organism evidence="6">
    <name type="scientific">marine metagenome</name>
    <dbReference type="NCBI Taxonomy" id="408172"/>
    <lineage>
        <taxon>unclassified sequences</taxon>
        <taxon>metagenomes</taxon>
        <taxon>ecological metagenomes</taxon>
    </lineage>
</organism>
<dbReference type="Pfam" id="PF02913">
    <property type="entry name" value="FAD-oxidase_C"/>
    <property type="match status" value="1"/>
</dbReference>
<dbReference type="InterPro" id="IPR016171">
    <property type="entry name" value="Vanillyl_alc_oxidase_C-sub2"/>
</dbReference>
<gene>
    <name evidence="6" type="ORF">METZ01_LOCUS63932</name>
</gene>
<dbReference type="Gene3D" id="3.30.465.10">
    <property type="match status" value="1"/>
</dbReference>
<dbReference type="Pfam" id="PF01565">
    <property type="entry name" value="FAD_binding_4"/>
    <property type="match status" value="1"/>
</dbReference>
<name>A0A381T664_9ZZZZ</name>
<evidence type="ECO:0000256" key="3">
    <source>
        <dbReference type="ARBA" id="ARBA00022827"/>
    </source>
</evidence>
<dbReference type="Gene3D" id="3.30.70.2740">
    <property type="match status" value="1"/>
</dbReference>
<dbReference type="SUPFAM" id="SSF56176">
    <property type="entry name" value="FAD-binding/transporter-associated domain-like"/>
    <property type="match status" value="1"/>
</dbReference>
<dbReference type="InterPro" id="IPR036318">
    <property type="entry name" value="FAD-bd_PCMH-like_sf"/>
</dbReference>
<dbReference type="InterPro" id="IPR006094">
    <property type="entry name" value="Oxid_FAD_bind_N"/>
</dbReference>
<keyword evidence="2" id="KW-0285">Flavoprotein</keyword>
<proteinExistence type="predicted"/>
<accession>A0A381T664</accession>
<dbReference type="AlphaFoldDB" id="A0A381T664"/>
<protein>
    <recommendedName>
        <fullName evidence="5">FAD-binding PCMH-type domain-containing protein</fullName>
    </recommendedName>
</protein>
<dbReference type="GO" id="GO:0008720">
    <property type="term" value="F:D-lactate dehydrogenase (NAD+) activity"/>
    <property type="evidence" value="ECO:0007669"/>
    <property type="project" value="TreeGrafter"/>
</dbReference>
<sequence>MTVVASEADTHQLVEELRKHVEGEVRFDRMSRALWSTDASIYKIDPVGIVLPKSQNDVIAVLEAARSYGVSVLPRGGGTSLAGQTVGESIIIDFSRYMRDVKEINTEEGWVKTQPGIILDELNRTLAPHEVCFAPDPSTSNRGNVGGALGNNSCGAHSIMWGKTVDNVYELDVVLSNGNTASFGQLSGSSLESKMRKEGLEGSIYRDLFNISENNRDEVLARYPKIQRRVSGYDLDEFVGGRGFNMARFVIGSEGTLVTVTEAKLKLVPLPKVKGLAVLHCMELIESLEATVAALELEPAAIELIGSMIIRQAQSNLAYSRITDFIEGQPEALLAIELSADTQSELTAKFDQLQQRIDRGGWGYSLVRMTDPIEQQKVWDVRKAGLGLMMNVPGDAKPLPFVEDTAVSPEVLPEFVRRFDAIVRKHGTEAGYYGHASVGCLHIRPLINLKNQEGVDRMVGISDEISDLVLEFGGSLSGEHGDGLVRSGYNEKMFGSQIYQAFRDVKKAFDPNGIMNPGKIVDPPPMTDNLRYGPTYNTIETNTGFSFNEEGSFANAIEMCNGQGACRKIDGGTMCPSYMVTRDEEHSTRGRANALRAAIS</sequence>
<dbReference type="PANTHER" id="PTHR11748:SF119">
    <property type="entry name" value="D-2-HYDROXYGLUTARATE DEHYDROGENASE"/>
    <property type="match status" value="1"/>
</dbReference>
<dbReference type="PANTHER" id="PTHR11748">
    <property type="entry name" value="D-LACTATE DEHYDROGENASE"/>
    <property type="match status" value="1"/>
</dbReference>
<dbReference type="InterPro" id="IPR016167">
    <property type="entry name" value="FAD-bd_PCMH_sub1"/>
</dbReference>
<evidence type="ECO:0000256" key="2">
    <source>
        <dbReference type="ARBA" id="ARBA00022630"/>
    </source>
</evidence>
<reference evidence="6" key="1">
    <citation type="submission" date="2018-05" db="EMBL/GenBank/DDBJ databases">
        <authorList>
            <person name="Lanie J.A."/>
            <person name="Ng W.-L."/>
            <person name="Kazmierczak K.M."/>
            <person name="Andrzejewski T.M."/>
            <person name="Davidsen T.M."/>
            <person name="Wayne K.J."/>
            <person name="Tettelin H."/>
            <person name="Glass J.I."/>
            <person name="Rusch D."/>
            <person name="Podicherti R."/>
            <person name="Tsui H.-C.T."/>
            <person name="Winkler M.E."/>
        </authorList>
    </citation>
    <scope>NUCLEOTIDE SEQUENCE</scope>
</reference>
<dbReference type="InterPro" id="IPR016169">
    <property type="entry name" value="FAD-bd_PCMH_sub2"/>
</dbReference>
<keyword evidence="4" id="KW-0560">Oxidoreductase</keyword>
<dbReference type="GO" id="GO:0004458">
    <property type="term" value="F:D-lactate dehydrogenase (cytochrome) activity"/>
    <property type="evidence" value="ECO:0007669"/>
    <property type="project" value="TreeGrafter"/>
</dbReference>
<dbReference type="InterPro" id="IPR004113">
    <property type="entry name" value="FAD-bd_oxidored_4_C"/>
</dbReference>
<dbReference type="InterPro" id="IPR016164">
    <property type="entry name" value="FAD-linked_Oxase-like_C"/>
</dbReference>
<feature type="non-terminal residue" evidence="6">
    <location>
        <position position="600"/>
    </location>
</feature>
<dbReference type="Gene3D" id="1.10.45.10">
    <property type="entry name" value="Vanillyl-alcohol Oxidase, Chain A, domain 4"/>
    <property type="match status" value="1"/>
</dbReference>
<evidence type="ECO:0000256" key="4">
    <source>
        <dbReference type="ARBA" id="ARBA00023002"/>
    </source>
</evidence>
<keyword evidence="3" id="KW-0274">FAD</keyword>
<dbReference type="SUPFAM" id="SSF55103">
    <property type="entry name" value="FAD-linked oxidases, C-terminal domain"/>
    <property type="match status" value="1"/>
</dbReference>
<comment type="cofactor">
    <cofactor evidence="1">
        <name>FAD</name>
        <dbReference type="ChEBI" id="CHEBI:57692"/>
    </cofactor>
</comment>